<proteinExistence type="predicted"/>
<accession>A0A9K3PF02</accession>
<keyword evidence="3" id="KW-1185">Reference proteome</keyword>
<feature type="compositionally biased region" description="Basic and acidic residues" evidence="1">
    <location>
        <begin position="162"/>
        <end position="171"/>
    </location>
</feature>
<dbReference type="PANTHER" id="PTHR44163:SF1">
    <property type="entry name" value="U3 SMALL NUCLEOLAR RNA-ASSOCIATED PROTEIN 4 HOMOLOG"/>
    <property type="match status" value="1"/>
</dbReference>
<comment type="caution">
    <text evidence="2">The sequence shown here is derived from an EMBL/GenBank/DDBJ whole genome shotgun (WGS) entry which is preliminary data.</text>
</comment>
<feature type="compositionally biased region" description="Low complexity" evidence="1">
    <location>
        <begin position="128"/>
        <end position="138"/>
    </location>
</feature>
<dbReference type="GO" id="GO:0003723">
    <property type="term" value="F:RNA binding"/>
    <property type="evidence" value="ECO:0007669"/>
    <property type="project" value="TreeGrafter"/>
</dbReference>
<feature type="region of interest" description="Disordered" evidence="1">
    <location>
        <begin position="1"/>
        <end position="233"/>
    </location>
</feature>
<feature type="compositionally biased region" description="Low complexity" evidence="1">
    <location>
        <begin position="213"/>
        <end position="228"/>
    </location>
</feature>
<feature type="compositionally biased region" description="Basic and acidic residues" evidence="1">
    <location>
        <begin position="183"/>
        <end position="196"/>
    </location>
</feature>
<dbReference type="GO" id="GO:0030686">
    <property type="term" value="C:90S preribosome"/>
    <property type="evidence" value="ECO:0007669"/>
    <property type="project" value="InterPro"/>
</dbReference>
<evidence type="ECO:0000313" key="3">
    <source>
        <dbReference type="Proteomes" id="UP000693970"/>
    </source>
</evidence>
<protein>
    <submittedName>
        <fullName evidence="2">Uncharacterized protein</fullName>
    </submittedName>
</protein>
<evidence type="ECO:0000313" key="2">
    <source>
        <dbReference type="EMBL" id="KAG7345072.1"/>
    </source>
</evidence>
<gene>
    <name evidence="2" type="ORF">IV203_032603</name>
</gene>
<reference evidence="2" key="2">
    <citation type="submission" date="2021-04" db="EMBL/GenBank/DDBJ databases">
        <authorList>
            <person name="Podell S."/>
        </authorList>
    </citation>
    <scope>NUCLEOTIDE SEQUENCE</scope>
    <source>
        <strain evidence="2">Hildebrandi</strain>
    </source>
</reference>
<dbReference type="PANTHER" id="PTHR44163">
    <property type="entry name" value="U3 SMALL NUCLEOLAR RNA-ASSOCIATED PROTEIN 4 HOMOLOG"/>
    <property type="match status" value="1"/>
</dbReference>
<feature type="compositionally biased region" description="Polar residues" evidence="1">
    <location>
        <begin position="110"/>
        <end position="121"/>
    </location>
</feature>
<dbReference type="OrthoDB" id="8883818at2759"/>
<organism evidence="2 3">
    <name type="scientific">Nitzschia inconspicua</name>
    <dbReference type="NCBI Taxonomy" id="303405"/>
    <lineage>
        <taxon>Eukaryota</taxon>
        <taxon>Sar</taxon>
        <taxon>Stramenopiles</taxon>
        <taxon>Ochrophyta</taxon>
        <taxon>Bacillariophyta</taxon>
        <taxon>Bacillariophyceae</taxon>
        <taxon>Bacillariophycidae</taxon>
        <taxon>Bacillariales</taxon>
        <taxon>Bacillariaceae</taxon>
        <taxon>Nitzschia</taxon>
    </lineage>
</organism>
<name>A0A9K3PF02_9STRA</name>
<dbReference type="GO" id="GO:0034455">
    <property type="term" value="C:t-UTP complex"/>
    <property type="evidence" value="ECO:0007669"/>
    <property type="project" value="TreeGrafter"/>
</dbReference>
<sequence>MPRRKKSMDSEDAATQDSPKPSSSESPRRSPRRRTPSEDISVNEALRSKKLSEDPGMPEKGKDDNDQQETRMKTPAKRRTPSGGTKTGSSKKKKTNNDLQEKMVAKVQLGETTPAVNTATSGEKGVKSTSSGATAAAQDDTDDKMEPRDPLQDENENTAKSSLEKKLDDAATPKSVAKKRREKMNSSEKVDRDAQSKGDNQTLAGQKRKKEIITSTSTTITKSSNKNEVPSNKPTMDVYIHRLRHLQYHPAAVTAMVSTRKDGYVAVARQDGSFQLKVLGVLEEFRNKFIPHLVTVSEIPPPIVETPALVANSLCWVETNPENGPPTCVAASATGSLWIIDFERSQMTSATHGGGGGVFDMVTCGGNNNVTGTSGIFSLPMFAAACQDGSVRIWKVANSKQDILVGGENRAAIVDPPLVTVPSMGAPVLSVAWKLCGRKELHSTKLGDAATSGQSTLIQTLLFAAVADGTIRKFCIDIVQHSHGDLELQRYESEKMPLHDYTVDKVNSTLRMTVESKGRVTATKVWSLKVLDDGTLIAGNSIGQVQFWNSQTGTLHQTVLQTSLQSDVLKIVANDRETKVFCSGVDSRVVCIERQAKHTSGAPQWKLTHVQRPHTHDVKAMVLLRGEEYKQSSNIPRRLETLITGGVDTKLCSYMVSAFGGKRPQSWLPWPMQSPISTSSNPSGPRLLSMQRRDRIELYELEKLPDSTMKNNQKHQNSEIILPLRQSVKKLPSSSMVGSILLDSNTTDVSSRLLASQISPTGKFLAVSTSRSVLVFSLNRVEAKHKDDLEFQPIKVNLPKIFHNITATVLQFWGNVLYVGDSTKRQIHIVHLKVIDKENDEELKVISLRLQQVKHVNKGEVKLPLQSIDIGRNGNTFVVTSHTRDSAVHVFKRESDDVEYHHDWTLPKIGAFDTRPAASIVVMKYKLAVATYQSHVYLFNVKNKRLSSWSERHGFPIKSEKWTEDLLCRKDFPVRLMENPKDKSQIIIASFGTFCVMSLQKQVPRYCRSVPERHIRRRQYKAPEENDSNPWIKPRVSKPVTDDEENEAKDGKEAEALQLHEPTLEQESKKQTLELTSKPYHGSHNCIMCLQYNGMLYLNFVSQHELGGSNGALGALTMIALQQ</sequence>
<dbReference type="Proteomes" id="UP000693970">
    <property type="component" value="Unassembled WGS sequence"/>
</dbReference>
<evidence type="ECO:0000256" key="1">
    <source>
        <dbReference type="SAM" id="MobiDB-lite"/>
    </source>
</evidence>
<dbReference type="InterPro" id="IPR046351">
    <property type="entry name" value="UTP4"/>
</dbReference>
<dbReference type="AlphaFoldDB" id="A0A9K3PF02"/>
<dbReference type="EMBL" id="JAGRRH010000022">
    <property type="protein sequence ID" value="KAG7345072.1"/>
    <property type="molecule type" value="Genomic_DNA"/>
</dbReference>
<dbReference type="GO" id="GO:0000462">
    <property type="term" value="P:maturation of SSU-rRNA from tricistronic rRNA transcript (SSU-rRNA, 5.8S rRNA, LSU-rRNA)"/>
    <property type="evidence" value="ECO:0007669"/>
    <property type="project" value="InterPro"/>
</dbReference>
<feature type="compositionally biased region" description="Basic and acidic residues" evidence="1">
    <location>
        <begin position="46"/>
        <end position="72"/>
    </location>
</feature>
<feature type="compositionally biased region" description="Basic and acidic residues" evidence="1">
    <location>
        <begin position="95"/>
        <end position="104"/>
    </location>
</feature>
<feature type="region of interest" description="Disordered" evidence="1">
    <location>
        <begin position="1018"/>
        <end position="1069"/>
    </location>
</feature>
<reference evidence="2" key="1">
    <citation type="journal article" date="2021" name="Sci. Rep.">
        <title>Diploid genomic architecture of Nitzschia inconspicua, an elite biomass production diatom.</title>
        <authorList>
            <person name="Oliver A."/>
            <person name="Podell S."/>
            <person name="Pinowska A."/>
            <person name="Traller J.C."/>
            <person name="Smith S.R."/>
            <person name="McClure R."/>
            <person name="Beliaev A."/>
            <person name="Bohutskyi P."/>
            <person name="Hill E.A."/>
            <person name="Rabines A."/>
            <person name="Zheng H."/>
            <person name="Allen L.Z."/>
            <person name="Kuo A."/>
            <person name="Grigoriev I.V."/>
            <person name="Allen A.E."/>
            <person name="Hazlebeck D."/>
            <person name="Allen E.E."/>
        </authorList>
    </citation>
    <scope>NUCLEOTIDE SEQUENCE</scope>
    <source>
        <strain evidence="2">Hildebrandi</strain>
    </source>
</reference>
<dbReference type="GO" id="GO:0032040">
    <property type="term" value="C:small-subunit processome"/>
    <property type="evidence" value="ECO:0007669"/>
    <property type="project" value="TreeGrafter"/>
</dbReference>